<dbReference type="Proteomes" id="UP000783686">
    <property type="component" value="Unassembled WGS sequence"/>
</dbReference>
<reference evidence="10" key="1">
    <citation type="submission" date="2020-09" db="EMBL/GenBank/DDBJ databases">
        <authorList>
            <person name="Kikuchi T."/>
        </authorList>
    </citation>
    <scope>NUCLEOTIDE SEQUENCE</scope>
    <source>
        <strain evidence="10">SH1</strain>
    </source>
</reference>
<evidence type="ECO:0000313" key="10">
    <source>
        <dbReference type="EMBL" id="CAD5213673.1"/>
    </source>
</evidence>
<dbReference type="EMBL" id="CAJFCW020000003">
    <property type="protein sequence ID" value="CAG9101341.1"/>
    <property type="molecule type" value="Genomic_DNA"/>
</dbReference>
<keyword evidence="7" id="KW-0472">Membrane</keyword>
<evidence type="ECO:0000256" key="3">
    <source>
        <dbReference type="ARBA" id="ARBA00022676"/>
    </source>
</evidence>
<dbReference type="PANTHER" id="PTHR21645:SF22">
    <property type="entry name" value="GLYCOSYLTRANSFERASE FAMILY 92 PROTEIN"/>
    <property type="match status" value="1"/>
</dbReference>
<proteinExistence type="inferred from homology"/>
<keyword evidence="5" id="KW-0812">Transmembrane</keyword>
<keyword evidence="4 8" id="KW-0808">Transferase</keyword>
<name>A0A811KD52_9BILA</name>
<accession>A0A811KD52</accession>
<evidence type="ECO:0000256" key="5">
    <source>
        <dbReference type="ARBA" id="ARBA00022692"/>
    </source>
</evidence>
<dbReference type="Pfam" id="PF01697">
    <property type="entry name" value="Glyco_transf_92"/>
    <property type="match status" value="1"/>
</dbReference>
<comment type="similarity">
    <text evidence="2 8">Belongs to the glycosyltransferase 92 family.</text>
</comment>
<keyword evidence="9" id="KW-0732">Signal</keyword>
<dbReference type="PANTHER" id="PTHR21645">
    <property type="entry name" value="GLYCOSYLTRANSFERASE FAMILY 92 PROTEIN"/>
    <property type="match status" value="1"/>
</dbReference>
<organism evidence="10 11">
    <name type="scientific">Bursaphelenchus okinawaensis</name>
    <dbReference type="NCBI Taxonomy" id="465554"/>
    <lineage>
        <taxon>Eukaryota</taxon>
        <taxon>Metazoa</taxon>
        <taxon>Ecdysozoa</taxon>
        <taxon>Nematoda</taxon>
        <taxon>Chromadorea</taxon>
        <taxon>Rhabditida</taxon>
        <taxon>Tylenchina</taxon>
        <taxon>Tylenchomorpha</taxon>
        <taxon>Aphelenchoidea</taxon>
        <taxon>Aphelenchoididae</taxon>
        <taxon>Bursaphelenchus</taxon>
    </lineage>
</organism>
<evidence type="ECO:0000313" key="11">
    <source>
        <dbReference type="Proteomes" id="UP000614601"/>
    </source>
</evidence>
<dbReference type="OrthoDB" id="5786961at2759"/>
<feature type="chain" id="PRO_5035681613" description="Glycosyltransferase family 92 protein" evidence="9">
    <location>
        <begin position="25"/>
        <end position="531"/>
    </location>
</feature>
<evidence type="ECO:0000256" key="1">
    <source>
        <dbReference type="ARBA" id="ARBA00004167"/>
    </source>
</evidence>
<sequence>MRNNWSIFLSCCIIVIFLYNKIKTTEPKTDDKPDLDPLNLFVGSAHIVDFEVNNTNTIILNSMAEDTNTGIERTQTTIPLYCLSDKNEKVKPHFYLTDGGQGCSWKNYFVECQFQKVVNSLKLVDNDGYGPEIPLRRPIERKIPLVACLSRSFYFDNWQVLFTALEMYNVMGVSEFSMNIMSINDNIYKVLQLYQQALNLTINPGIVMPMINGKDPNKNSDVMNQIMNNNECLFDYREAAEFLFFVDIDDLIVSDNGNLLDKARELRIRYPYAAGYEFFWKTSEYIHFPSPPLFSIKNMFDGLVVLAPHHSGKSIVVPKRIDRSKLHYVRAMKFKEKPVKSIILPMTEGFTVHFRYEKNIQSTITKLNPGSAADSKGALHYLRNTTVKLLQNIKAARYDNVESQHSVSTSSIQAAHNNFQNRLNDASFYSLVQQLPSELYFVEQFKSCLKKVPPSTIEKPTCASMKYCDIKVNDKVKCTQVKIKYSGYAYRHINVFLATESELVQNMDCNLKVPYVDYVSRVATVLKKHMQ</sequence>
<evidence type="ECO:0000256" key="9">
    <source>
        <dbReference type="SAM" id="SignalP"/>
    </source>
</evidence>
<dbReference type="Proteomes" id="UP000614601">
    <property type="component" value="Unassembled WGS sequence"/>
</dbReference>
<comment type="caution">
    <text evidence="10">The sequence shown here is derived from an EMBL/GenBank/DDBJ whole genome shotgun (WGS) entry which is preliminary data.</text>
</comment>
<dbReference type="AlphaFoldDB" id="A0A811KD52"/>
<evidence type="ECO:0000256" key="6">
    <source>
        <dbReference type="ARBA" id="ARBA00022989"/>
    </source>
</evidence>
<evidence type="ECO:0000256" key="7">
    <source>
        <dbReference type="ARBA" id="ARBA00023136"/>
    </source>
</evidence>
<feature type="signal peptide" evidence="9">
    <location>
        <begin position="1"/>
        <end position="24"/>
    </location>
</feature>
<keyword evidence="11" id="KW-1185">Reference proteome</keyword>
<keyword evidence="3 8" id="KW-0328">Glycosyltransferase</keyword>
<keyword evidence="6" id="KW-1133">Transmembrane helix</keyword>
<protein>
    <recommendedName>
        <fullName evidence="8">Glycosyltransferase family 92 protein</fullName>
        <ecNumber evidence="8">2.4.1.-</ecNumber>
    </recommendedName>
</protein>
<dbReference type="InterPro" id="IPR008166">
    <property type="entry name" value="Glyco_transf_92"/>
</dbReference>
<dbReference type="GO" id="GO:0016757">
    <property type="term" value="F:glycosyltransferase activity"/>
    <property type="evidence" value="ECO:0007669"/>
    <property type="project" value="UniProtKB-UniRule"/>
</dbReference>
<dbReference type="GO" id="GO:0016020">
    <property type="term" value="C:membrane"/>
    <property type="evidence" value="ECO:0007669"/>
    <property type="project" value="UniProtKB-SubCell"/>
</dbReference>
<comment type="subcellular location">
    <subcellularLocation>
        <location evidence="1">Membrane</location>
        <topology evidence="1">Single-pass membrane protein</topology>
    </subcellularLocation>
</comment>
<dbReference type="EC" id="2.4.1.-" evidence="8"/>
<evidence type="ECO:0000256" key="4">
    <source>
        <dbReference type="ARBA" id="ARBA00022679"/>
    </source>
</evidence>
<dbReference type="InterPro" id="IPR052012">
    <property type="entry name" value="GTase_92"/>
</dbReference>
<evidence type="ECO:0000256" key="8">
    <source>
        <dbReference type="RuleBase" id="RU366017"/>
    </source>
</evidence>
<evidence type="ECO:0000256" key="2">
    <source>
        <dbReference type="ARBA" id="ARBA00007647"/>
    </source>
</evidence>
<dbReference type="EMBL" id="CAJFDH010000003">
    <property type="protein sequence ID" value="CAD5213673.1"/>
    <property type="molecule type" value="Genomic_DNA"/>
</dbReference>
<gene>
    <name evidence="10" type="ORF">BOKJ2_LOCUS5210</name>
</gene>